<dbReference type="Pfam" id="PF05161">
    <property type="entry name" value="MOFRL"/>
    <property type="match status" value="1"/>
</dbReference>
<dbReference type="InterPro" id="IPR039760">
    <property type="entry name" value="MOFRL_protein"/>
</dbReference>
<sequence>MSSVASLDVLSDLRKIFGSGVNSVRPETIFSKNQCLKINKTTLKVAVSDKDVDEFNISEKKIHIIGFGKALLGLTIEVENVLKERLASGIISVPIGSATVLQNSKSSVIKIIEGAKDNLPDENAFKASQLILEKCKSLTENDVLLCLISGGGSALLPYPSPPITLADKTRIIKALSRKGATINELNTVRIAMSQVKGGKLALAAKNASQIISLIISDIIDDPLDLIASGPTVPTKSDNKSALKILEEYDLKSTISNEILSTIEKNIPTQTLTNVKNYIIANNEKAIKASMKEAQKLGYETIFLSKSVMGDVKDVCQIFEELTNFALKKINNLQLSTRDNPNLFQQLSNSLKSCIDKNSKGVCVISGGEPTVKVTGSGLGGRNQELALRFANFCSTNCINNVFLLSAGTDGIDGPGNDAAGAIGANFSSLKYDTENAVDYIEEYLNNNDSYNFYKKFAKDYHIITGHTGTNVMDLQILLINNL</sequence>
<evidence type="ECO:0000256" key="5">
    <source>
        <dbReference type="ARBA" id="ARBA00022679"/>
    </source>
</evidence>
<dbReference type="InterPro" id="IPR038614">
    <property type="entry name" value="GK_N_sf"/>
</dbReference>
<comment type="catalytic activity">
    <reaction evidence="1">
        <text>(R)-glycerate + ATP = (2R)-3-phosphoglycerate + ADP + H(+)</text>
        <dbReference type="Rhea" id="RHEA:23516"/>
        <dbReference type="ChEBI" id="CHEBI:15378"/>
        <dbReference type="ChEBI" id="CHEBI:16659"/>
        <dbReference type="ChEBI" id="CHEBI:30616"/>
        <dbReference type="ChEBI" id="CHEBI:58272"/>
        <dbReference type="ChEBI" id="CHEBI:456216"/>
        <dbReference type="EC" id="2.7.1.31"/>
    </reaction>
</comment>
<dbReference type="GO" id="GO:0005524">
    <property type="term" value="F:ATP binding"/>
    <property type="evidence" value="ECO:0007669"/>
    <property type="project" value="UniProtKB-KW"/>
</dbReference>
<feature type="domain" description="MOFRL" evidence="9">
    <location>
        <begin position="361"/>
        <end position="473"/>
    </location>
</feature>
<dbReference type="PANTHER" id="PTHR12227">
    <property type="entry name" value="GLYCERATE KINASE"/>
    <property type="match status" value="1"/>
</dbReference>
<dbReference type="GO" id="GO:0005737">
    <property type="term" value="C:cytoplasm"/>
    <property type="evidence" value="ECO:0007669"/>
    <property type="project" value="TreeGrafter"/>
</dbReference>
<gene>
    <name evidence="12" type="primary">CSON006314</name>
</gene>
<dbReference type="Pfam" id="PF13660">
    <property type="entry name" value="DUF4147"/>
    <property type="match status" value="1"/>
</dbReference>
<dbReference type="EMBL" id="UFQS01000238">
    <property type="protein sequence ID" value="SSX01843.1"/>
    <property type="molecule type" value="Genomic_DNA"/>
</dbReference>
<evidence type="ECO:0000259" key="9">
    <source>
        <dbReference type="Pfam" id="PF05161"/>
    </source>
</evidence>
<dbReference type="EMBL" id="UFQT01000238">
    <property type="protein sequence ID" value="SSX22220.1"/>
    <property type="molecule type" value="Genomic_DNA"/>
</dbReference>
<proteinExistence type="inferred from homology"/>
<evidence type="ECO:0000259" key="10">
    <source>
        <dbReference type="Pfam" id="PF13660"/>
    </source>
</evidence>
<dbReference type="SUPFAM" id="SSF82544">
    <property type="entry name" value="GckA/TtuD-like"/>
    <property type="match status" value="1"/>
</dbReference>
<dbReference type="GO" id="GO:0008887">
    <property type="term" value="F:glycerate kinase activity"/>
    <property type="evidence" value="ECO:0007669"/>
    <property type="project" value="UniProtKB-EC"/>
</dbReference>
<organism evidence="12">
    <name type="scientific">Culicoides sonorensis</name>
    <name type="common">Biting midge</name>
    <dbReference type="NCBI Taxonomy" id="179676"/>
    <lineage>
        <taxon>Eukaryota</taxon>
        <taxon>Metazoa</taxon>
        <taxon>Ecdysozoa</taxon>
        <taxon>Arthropoda</taxon>
        <taxon>Hexapoda</taxon>
        <taxon>Insecta</taxon>
        <taxon>Pterygota</taxon>
        <taxon>Neoptera</taxon>
        <taxon>Endopterygota</taxon>
        <taxon>Diptera</taxon>
        <taxon>Nematocera</taxon>
        <taxon>Chironomoidea</taxon>
        <taxon>Ceratopogonidae</taxon>
        <taxon>Ceratopogoninae</taxon>
        <taxon>Culicoides</taxon>
        <taxon>Monoculicoides</taxon>
    </lineage>
</organism>
<keyword evidence="6" id="KW-0547">Nucleotide-binding</keyword>
<dbReference type="InterPro" id="IPR025286">
    <property type="entry name" value="MOFRL_assoc_dom"/>
</dbReference>
<dbReference type="FunFam" id="3.40.50.10180:FF:000001">
    <property type="entry name" value="Glycerate kinase"/>
    <property type="match status" value="1"/>
</dbReference>
<reference evidence="12" key="2">
    <citation type="submission" date="2018-07" db="EMBL/GenBank/DDBJ databases">
        <authorList>
            <person name="Quirk P.G."/>
            <person name="Krulwich T.A."/>
        </authorList>
    </citation>
    <scope>NUCLEOTIDE SEQUENCE</scope>
</reference>
<dbReference type="PANTHER" id="PTHR12227:SF0">
    <property type="entry name" value="GLYCERATE KINASE"/>
    <property type="match status" value="1"/>
</dbReference>
<dbReference type="InterPro" id="IPR007835">
    <property type="entry name" value="MOFRL"/>
</dbReference>
<comment type="similarity">
    <text evidence="2">Belongs to the glycerate kinase type-2 family.</text>
</comment>
<keyword evidence="8" id="KW-0067">ATP-binding</keyword>
<feature type="domain" description="MOFRL-associated" evidence="10">
    <location>
        <begin position="13"/>
        <end position="262"/>
    </location>
</feature>
<accession>A0A336LWM4</accession>
<evidence type="ECO:0000256" key="8">
    <source>
        <dbReference type="ARBA" id="ARBA00022840"/>
    </source>
</evidence>
<name>A0A336LWM4_CULSO</name>
<evidence type="ECO:0000256" key="2">
    <source>
        <dbReference type="ARBA" id="ARBA00005393"/>
    </source>
</evidence>
<dbReference type="VEuPathDB" id="VectorBase:CSON006314"/>
<evidence type="ECO:0000256" key="3">
    <source>
        <dbReference type="ARBA" id="ARBA00012101"/>
    </source>
</evidence>
<evidence type="ECO:0000313" key="11">
    <source>
        <dbReference type="EMBL" id="SSX01843.1"/>
    </source>
</evidence>
<protein>
    <recommendedName>
        <fullName evidence="4">Glycerate kinase</fullName>
        <ecNumber evidence="3">2.7.1.31</ecNumber>
    </recommendedName>
</protein>
<reference evidence="11" key="1">
    <citation type="submission" date="2018-04" db="EMBL/GenBank/DDBJ databases">
        <authorList>
            <person name="Go L.Y."/>
            <person name="Mitchell J.A."/>
        </authorList>
    </citation>
    <scope>NUCLEOTIDE SEQUENCE</scope>
    <source>
        <tissue evidence="11">Whole organism</tissue>
    </source>
</reference>
<evidence type="ECO:0000256" key="1">
    <source>
        <dbReference type="ARBA" id="ARBA00000694"/>
    </source>
</evidence>
<dbReference type="EC" id="2.7.1.31" evidence="3"/>
<evidence type="ECO:0000256" key="6">
    <source>
        <dbReference type="ARBA" id="ARBA00022741"/>
    </source>
</evidence>
<keyword evidence="5" id="KW-0808">Transferase</keyword>
<dbReference type="InterPro" id="IPR037035">
    <property type="entry name" value="GK-like_C_sf"/>
</dbReference>
<evidence type="ECO:0000313" key="12">
    <source>
        <dbReference type="EMBL" id="SSX22220.1"/>
    </source>
</evidence>
<dbReference type="Gene3D" id="3.40.50.10180">
    <property type="entry name" value="Glycerate kinase, MOFRL-like N-terminal domain"/>
    <property type="match status" value="1"/>
</dbReference>
<evidence type="ECO:0000256" key="4">
    <source>
        <dbReference type="ARBA" id="ARBA00020720"/>
    </source>
</evidence>
<dbReference type="AlphaFoldDB" id="A0A336LWM4"/>
<keyword evidence="7" id="KW-0418">Kinase</keyword>
<evidence type="ECO:0000256" key="7">
    <source>
        <dbReference type="ARBA" id="ARBA00022777"/>
    </source>
</evidence>
<dbReference type="Gene3D" id="3.40.1480.10">
    <property type="entry name" value="MOFRL domain"/>
    <property type="match status" value="1"/>
</dbReference>
<dbReference type="OMA" id="GKAAWRM"/>